<dbReference type="EMBL" id="JAULUE010002059">
    <property type="protein sequence ID" value="KAK5885725.1"/>
    <property type="molecule type" value="Genomic_DNA"/>
</dbReference>
<proteinExistence type="predicted"/>
<dbReference type="AlphaFoldDB" id="A0AAN8BI89"/>
<evidence type="ECO:0000256" key="1">
    <source>
        <dbReference type="SAM" id="MobiDB-lite"/>
    </source>
</evidence>
<accession>A0AAN8BI89</accession>
<feature type="compositionally biased region" description="Low complexity" evidence="1">
    <location>
        <begin position="64"/>
        <end position="81"/>
    </location>
</feature>
<reference evidence="2 3" key="1">
    <citation type="journal article" date="2023" name="Mol. Biol. Evol.">
        <title>Genomics of Secondarily Temperate Adaptation in the Only Non-Antarctic Icefish.</title>
        <authorList>
            <person name="Rivera-Colon A.G."/>
            <person name="Rayamajhi N."/>
            <person name="Minhas B.F."/>
            <person name="Madrigal G."/>
            <person name="Bilyk K.T."/>
            <person name="Yoon V."/>
            <person name="Hune M."/>
            <person name="Gregory S."/>
            <person name="Cheng C.H.C."/>
            <person name="Catchen J.M."/>
        </authorList>
    </citation>
    <scope>NUCLEOTIDE SEQUENCE [LARGE SCALE GENOMIC DNA]</scope>
    <source>
        <strain evidence="2">JC2023a</strain>
    </source>
</reference>
<feature type="compositionally biased region" description="Polar residues" evidence="1">
    <location>
        <begin position="44"/>
        <end position="63"/>
    </location>
</feature>
<name>A0AAN8BI89_9TELE</name>
<gene>
    <name evidence="2" type="ORF">CesoFtcFv8_016840</name>
</gene>
<evidence type="ECO:0000313" key="2">
    <source>
        <dbReference type="EMBL" id="KAK5885725.1"/>
    </source>
</evidence>
<dbReference type="Proteomes" id="UP001335648">
    <property type="component" value="Unassembled WGS sequence"/>
</dbReference>
<evidence type="ECO:0000313" key="3">
    <source>
        <dbReference type="Proteomes" id="UP001335648"/>
    </source>
</evidence>
<comment type="caution">
    <text evidence="2">The sequence shown here is derived from an EMBL/GenBank/DDBJ whole genome shotgun (WGS) entry which is preliminary data.</text>
</comment>
<feature type="region of interest" description="Disordered" evidence="1">
    <location>
        <begin position="38"/>
        <end position="81"/>
    </location>
</feature>
<protein>
    <submittedName>
        <fullName evidence="2">Uncharacterized protein</fullName>
    </submittedName>
</protein>
<keyword evidence="3" id="KW-1185">Reference proteome</keyword>
<organism evidence="2 3">
    <name type="scientific">Champsocephalus esox</name>
    <name type="common">pike icefish</name>
    <dbReference type="NCBI Taxonomy" id="159716"/>
    <lineage>
        <taxon>Eukaryota</taxon>
        <taxon>Metazoa</taxon>
        <taxon>Chordata</taxon>
        <taxon>Craniata</taxon>
        <taxon>Vertebrata</taxon>
        <taxon>Euteleostomi</taxon>
        <taxon>Actinopterygii</taxon>
        <taxon>Neopterygii</taxon>
        <taxon>Teleostei</taxon>
        <taxon>Neoteleostei</taxon>
        <taxon>Acanthomorphata</taxon>
        <taxon>Eupercaria</taxon>
        <taxon>Perciformes</taxon>
        <taxon>Notothenioidei</taxon>
        <taxon>Channichthyidae</taxon>
        <taxon>Champsocephalus</taxon>
    </lineage>
</organism>
<sequence length="81" mass="9052">MEKRQIIEVVKSLMQDTSTDTEDPDIEGDTEVEEIGIEEPHSSGAMQTEVELQNRATQTPGEESQSSKQSKLHQLSCMCKN</sequence>